<proteinExistence type="predicted"/>
<dbReference type="PANTHER" id="PTHR27001:SF20">
    <property type="entry name" value="PROTEIN KINASE SUPERFAMILY PROTEIN"/>
    <property type="match status" value="1"/>
</dbReference>
<name>A0A835DC94_TETSI</name>
<dbReference type="InterPro" id="IPR000719">
    <property type="entry name" value="Prot_kinase_dom"/>
</dbReference>
<dbReference type="GO" id="GO:0005524">
    <property type="term" value="F:ATP binding"/>
    <property type="evidence" value="ECO:0007669"/>
    <property type="project" value="UniProtKB-KW"/>
</dbReference>
<dbReference type="InterPro" id="IPR001245">
    <property type="entry name" value="Ser-Thr/Tyr_kinase_cat_dom"/>
</dbReference>
<keyword evidence="6" id="KW-1185">Reference proteome</keyword>
<dbReference type="FunFam" id="3.30.200.20:FF:000521">
    <property type="entry name" value="Protein kinase superfamily protein"/>
    <property type="match status" value="1"/>
</dbReference>
<dbReference type="InterPro" id="IPR011009">
    <property type="entry name" value="Kinase-like_dom_sf"/>
</dbReference>
<comment type="caution">
    <text evidence="5">The sequence shown here is derived from an EMBL/GenBank/DDBJ whole genome shotgun (WGS) entry which is preliminary data.</text>
</comment>
<dbReference type="AlphaFoldDB" id="A0A835DC94"/>
<dbReference type="OMA" id="PQILWYL"/>
<dbReference type="Proteomes" id="UP000655225">
    <property type="component" value="Unassembled WGS sequence"/>
</dbReference>
<evidence type="ECO:0000256" key="2">
    <source>
        <dbReference type="ARBA" id="ARBA00022840"/>
    </source>
</evidence>
<dbReference type="GO" id="GO:0005886">
    <property type="term" value="C:plasma membrane"/>
    <property type="evidence" value="ECO:0007669"/>
    <property type="project" value="TreeGrafter"/>
</dbReference>
<keyword evidence="1" id="KW-0547">Nucleotide-binding</keyword>
<dbReference type="GO" id="GO:0004672">
    <property type="term" value="F:protein kinase activity"/>
    <property type="evidence" value="ECO:0007669"/>
    <property type="project" value="InterPro"/>
</dbReference>
<protein>
    <recommendedName>
        <fullName evidence="4">Protein kinase domain-containing protein</fullName>
    </recommendedName>
</protein>
<evidence type="ECO:0000259" key="4">
    <source>
        <dbReference type="PROSITE" id="PS50011"/>
    </source>
</evidence>
<dbReference type="Gene3D" id="3.30.200.20">
    <property type="entry name" value="Phosphorylase Kinase, domain 1"/>
    <property type="match status" value="1"/>
</dbReference>
<feature type="chain" id="PRO_5032816004" description="Protein kinase domain-containing protein" evidence="3">
    <location>
        <begin position="22"/>
        <end position="301"/>
    </location>
</feature>
<gene>
    <name evidence="5" type="ORF">HHK36_019423</name>
</gene>
<evidence type="ECO:0000256" key="1">
    <source>
        <dbReference type="ARBA" id="ARBA00022741"/>
    </source>
</evidence>
<sequence>MLRLIRNIRVLLLPLLHRARAGPLSFVRRFSYKDIKRATDGFGRIVASHSNGAVYKAKFQDGIVAVVKEVRAFPQVKDTFDREVQRLGRLHHRNLVALRGFSAGRKRFLVFEYTENGSLKEHLNDPLKTPLNWKTRMQIATGVAAALEYLHFFCDPPIYHVTINSSNVLLDENFAAKLSDVGLLGSSGNHIAKPHASCSRGCMDQEHKNIIFQLGVLILELITGQSSEKEGADLVQWVQGSIFESSVHKMVDPDLGNDYGSRELRSLLAVAKLCTKIGDKPTFSISHILHYLQRKVEPSII</sequence>
<reference evidence="5 6" key="1">
    <citation type="submission" date="2020-04" db="EMBL/GenBank/DDBJ databases">
        <title>Plant Genome Project.</title>
        <authorList>
            <person name="Zhang R.-G."/>
        </authorList>
    </citation>
    <scope>NUCLEOTIDE SEQUENCE [LARGE SCALE GENOMIC DNA]</scope>
    <source>
        <strain evidence="5">YNK0</strain>
        <tissue evidence="5">Leaf</tissue>
    </source>
</reference>
<evidence type="ECO:0000256" key="3">
    <source>
        <dbReference type="SAM" id="SignalP"/>
    </source>
</evidence>
<evidence type="ECO:0000313" key="6">
    <source>
        <dbReference type="Proteomes" id="UP000655225"/>
    </source>
</evidence>
<accession>A0A835DC94</accession>
<dbReference type="Pfam" id="PF07714">
    <property type="entry name" value="PK_Tyr_Ser-Thr"/>
    <property type="match status" value="1"/>
</dbReference>
<evidence type="ECO:0000313" key="5">
    <source>
        <dbReference type="EMBL" id="KAF8395477.1"/>
    </source>
</evidence>
<dbReference type="OrthoDB" id="4062651at2759"/>
<dbReference type="EMBL" id="JABCRI010000013">
    <property type="protein sequence ID" value="KAF8395477.1"/>
    <property type="molecule type" value="Genomic_DNA"/>
</dbReference>
<feature type="domain" description="Protein kinase" evidence="4">
    <location>
        <begin position="40"/>
        <end position="301"/>
    </location>
</feature>
<keyword evidence="2" id="KW-0067">ATP-binding</keyword>
<dbReference type="PROSITE" id="PS50011">
    <property type="entry name" value="PROTEIN_KINASE_DOM"/>
    <property type="match status" value="1"/>
</dbReference>
<dbReference type="SUPFAM" id="SSF56112">
    <property type="entry name" value="Protein kinase-like (PK-like)"/>
    <property type="match status" value="1"/>
</dbReference>
<keyword evidence="3" id="KW-0732">Signal</keyword>
<feature type="signal peptide" evidence="3">
    <location>
        <begin position="1"/>
        <end position="21"/>
    </location>
</feature>
<dbReference type="PANTHER" id="PTHR27001">
    <property type="entry name" value="OS01G0253100 PROTEIN"/>
    <property type="match status" value="1"/>
</dbReference>
<dbReference type="Gene3D" id="1.10.510.10">
    <property type="entry name" value="Transferase(Phosphotransferase) domain 1"/>
    <property type="match status" value="1"/>
</dbReference>
<organism evidence="5 6">
    <name type="scientific">Tetracentron sinense</name>
    <name type="common">Spur-leaf</name>
    <dbReference type="NCBI Taxonomy" id="13715"/>
    <lineage>
        <taxon>Eukaryota</taxon>
        <taxon>Viridiplantae</taxon>
        <taxon>Streptophyta</taxon>
        <taxon>Embryophyta</taxon>
        <taxon>Tracheophyta</taxon>
        <taxon>Spermatophyta</taxon>
        <taxon>Magnoliopsida</taxon>
        <taxon>Trochodendrales</taxon>
        <taxon>Trochodendraceae</taxon>
        <taxon>Tetracentron</taxon>
    </lineage>
</organism>